<evidence type="ECO:0000313" key="4">
    <source>
        <dbReference type="Proteomes" id="UP001148184"/>
    </source>
</evidence>
<evidence type="ECO:0000313" key="3">
    <source>
        <dbReference type="EMBL" id="MDD1013319.1"/>
    </source>
</evidence>
<dbReference type="RefSeq" id="WP_273892153.1">
    <property type="nucleotide sequence ID" value="NZ_JAMDGP010000031.1"/>
</dbReference>
<evidence type="ECO:0000256" key="1">
    <source>
        <dbReference type="SAM" id="MobiDB-lite"/>
    </source>
</evidence>
<feature type="compositionally biased region" description="Low complexity" evidence="1">
    <location>
        <begin position="349"/>
        <end position="359"/>
    </location>
</feature>
<keyword evidence="2" id="KW-0732">Signal</keyword>
<dbReference type="EMBL" id="JAMDGZ010000013">
    <property type="protein sequence ID" value="MDD1013319.1"/>
    <property type="molecule type" value="Genomic_DNA"/>
</dbReference>
<sequence length="593" mass="67060">MNSKLLAVGTLIVFPVIHAHATLLAPVLPPNETTQRINNNYNKTDTHCTEVGSSAARGHYYCSGVSLRMVNDGDFYPWDYSPYAIKTGATSWSWIRRDLSINTLIRPAGMIMRNPADAEKLKLPIKESGFVCIYSFDAGTGPDRKWYGCGQTNENIPANAGKGPRINKNSEIAYGSCPDQNVNNDADWLSRYTPGILNPLNRIQKPQCSWDAESPSQWDSMIKVHESRATTSALDPYAVKTFTNEFMLKNASDTNDGSENMKYIDAFVYNPATTYNYPSLGDTAPQKPEDGLTVARNFQKKLYDKGYLVPILRVNFDKPAEERFSYVAADQQISLENRDEESNGENNEEQNNNQGGNTSEQVAGIYIMKSEWVSRYDSDTKKNEWSLRVTPTAFGREIRERAQTNAMYEELLARHGNDTQWRENEKTPGSMRRQLVCLLTEYRSKDNWYLEPFRPYVEHDVAVAAHCNPLSADSSTDTDTPSSQQPGVYIASTQWINRYDPGTGQNEWTLQVTPTAFGREIRKRAQTDAMYDELVSRNGKDSQWTENEKSEGSMRRQLVCLLTEYRPKAHWNLEPFRPNVSHEAAVSAGCNPL</sequence>
<proteinExistence type="predicted"/>
<dbReference type="Pfam" id="PF10783">
    <property type="entry name" value="DUF2599"/>
    <property type="match status" value="2"/>
</dbReference>
<reference evidence="3 4" key="1">
    <citation type="submission" date="2022-05" db="EMBL/GenBank/DDBJ databases">
        <title>Novel Pseudomonas spp. Isolated from a Rainbow Trout Aquaculture Facility.</title>
        <authorList>
            <person name="Testerman T."/>
            <person name="Graf J."/>
        </authorList>
    </citation>
    <scope>NUCLEOTIDE SEQUENCE [LARGE SCALE GENOMIC DNA]</scope>
    <source>
        <strain evidence="3 4">ID1025</strain>
    </source>
</reference>
<feature type="chain" id="PRO_5047137621" evidence="2">
    <location>
        <begin position="22"/>
        <end position="593"/>
    </location>
</feature>
<evidence type="ECO:0000256" key="2">
    <source>
        <dbReference type="SAM" id="SignalP"/>
    </source>
</evidence>
<comment type="caution">
    <text evidence="3">The sequence shown here is derived from an EMBL/GenBank/DDBJ whole genome shotgun (WGS) entry which is preliminary data.</text>
</comment>
<dbReference type="Proteomes" id="UP001148184">
    <property type="component" value="Unassembled WGS sequence"/>
</dbReference>
<organism evidence="3 4">
    <name type="scientific">Pseudomonas rubra</name>
    <dbReference type="NCBI Taxonomy" id="2942627"/>
    <lineage>
        <taxon>Bacteria</taxon>
        <taxon>Pseudomonadati</taxon>
        <taxon>Pseudomonadota</taxon>
        <taxon>Gammaproteobacteria</taxon>
        <taxon>Pseudomonadales</taxon>
        <taxon>Pseudomonadaceae</taxon>
        <taxon>Pseudomonas</taxon>
    </lineage>
</organism>
<feature type="signal peptide" evidence="2">
    <location>
        <begin position="1"/>
        <end position="21"/>
    </location>
</feature>
<dbReference type="InterPro" id="IPR019719">
    <property type="entry name" value="DUF2599"/>
</dbReference>
<accession>A0ABT5P4V7</accession>
<protein>
    <submittedName>
        <fullName evidence="3">DUF2599 domain-containing protein</fullName>
    </submittedName>
</protein>
<keyword evidence="4" id="KW-1185">Reference proteome</keyword>
<feature type="region of interest" description="Disordered" evidence="1">
    <location>
        <begin position="331"/>
        <end position="359"/>
    </location>
</feature>
<name>A0ABT5P4V7_9PSED</name>
<gene>
    <name evidence="3" type="ORF">M5G17_06430</name>
</gene>